<name>A0A1T5NFK9_9BACT</name>
<dbReference type="Proteomes" id="UP000190166">
    <property type="component" value="Unassembled WGS sequence"/>
</dbReference>
<evidence type="ECO:0000313" key="2">
    <source>
        <dbReference type="EMBL" id="SKC98868.1"/>
    </source>
</evidence>
<keyword evidence="3" id="KW-1185">Reference proteome</keyword>
<evidence type="ECO:0000313" key="3">
    <source>
        <dbReference type="Proteomes" id="UP000190166"/>
    </source>
</evidence>
<protein>
    <recommendedName>
        <fullName evidence="4">Fasciclin domain-containing protein</fullName>
    </recommendedName>
</protein>
<dbReference type="STRING" id="393003.SAMN05660461_1298"/>
<feature type="chain" id="PRO_5013364172" description="Fasciclin domain-containing protein" evidence="1">
    <location>
        <begin position="24"/>
        <end position="224"/>
    </location>
</feature>
<dbReference type="SUPFAM" id="SSF82153">
    <property type="entry name" value="FAS1 domain"/>
    <property type="match status" value="1"/>
</dbReference>
<dbReference type="AlphaFoldDB" id="A0A1T5NFK9"/>
<keyword evidence="1" id="KW-0732">Signal</keyword>
<dbReference type="RefSeq" id="WP_079468571.1">
    <property type="nucleotide sequence ID" value="NZ_FUZZ01000001.1"/>
</dbReference>
<proteinExistence type="predicted"/>
<reference evidence="2 3" key="1">
    <citation type="submission" date="2017-02" db="EMBL/GenBank/DDBJ databases">
        <authorList>
            <person name="Peterson S.W."/>
        </authorList>
    </citation>
    <scope>NUCLEOTIDE SEQUENCE [LARGE SCALE GENOMIC DNA]</scope>
    <source>
        <strain evidence="2 3">DSM 18108</strain>
    </source>
</reference>
<sequence>MNKLKIFTTKAGWGILLVTLLFAACKKDDHFLGGSPTNDHTDLTTYDYLKANPNFDTLILLIDKAGLKETVNSDVTFVAPTDYSIKQFLAVRTRLLQIEENDENIKYTIDSLKAPELRDSLLAYIFTGKIVRADLSLESQIYKNKVNEDFAFKLIKSGGYDDIFSAGVRFMALTKVINGLDPDPRPDDYPEEDRDMQYTLQTTGIITKTGVLHVLQNNHVFYWK</sequence>
<dbReference type="InterPro" id="IPR036378">
    <property type="entry name" value="FAS1_dom_sf"/>
</dbReference>
<dbReference type="PROSITE" id="PS51257">
    <property type="entry name" value="PROKAR_LIPOPROTEIN"/>
    <property type="match status" value="1"/>
</dbReference>
<dbReference type="EMBL" id="FUZZ01000001">
    <property type="protein sequence ID" value="SKC98868.1"/>
    <property type="molecule type" value="Genomic_DNA"/>
</dbReference>
<feature type="signal peptide" evidence="1">
    <location>
        <begin position="1"/>
        <end position="23"/>
    </location>
</feature>
<accession>A0A1T5NFK9</accession>
<organism evidence="2 3">
    <name type="scientific">Chitinophaga ginsengisegetis</name>
    <dbReference type="NCBI Taxonomy" id="393003"/>
    <lineage>
        <taxon>Bacteria</taxon>
        <taxon>Pseudomonadati</taxon>
        <taxon>Bacteroidota</taxon>
        <taxon>Chitinophagia</taxon>
        <taxon>Chitinophagales</taxon>
        <taxon>Chitinophagaceae</taxon>
        <taxon>Chitinophaga</taxon>
    </lineage>
</organism>
<dbReference type="Gene3D" id="2.30.180.10">
    <property type="entry name" value="FAS1 domain"/>
    <property type="match status" value="1"/>
</dbReference>
<gene>
    <name evidence="2" type="ORF">SAMN05660461_1298</name>
</gene>
<evidence type="ECO:0008006" key="4">
    <source>
        <dbReference type="Google" id="ProtNLM"/>
    </source>
</evidence>
<evidence type="ECO:0000256" key="1">
    <source>
        <dbReference type="SAM" id="SignalP"/>
    </source>
</evidence>